<dbReference type="GO" id="GO:0021936">
    <property type="term" value="P:regulation of cerebellar granule cell precursor proliferation"/>
    <property type="evidence" value="ECO:0007669"/>
    <property type="project" value="Ensembl"/>
</dbReference>
<dbReference type="GO" id="GO:0042475">
    <property type="term" value="P:odontogenesis of dentin-containing tooth"/>
    <property type="evidence" value="ECO:0007669"/>
    <property type="project" value="Ensembl"/>
</dbReference>
<dbReference type="GO" id="GO:0000122">
    <property type="term" value="P:negative regulation of transcription by RNA polymerase II"/>
    <property type="evidence" value="ECO:0007669"/>
    <property type="project" value="Ensembl"/>
</dbReference>
<dbReference type="GO" id="GO:0005930">
    <property type="term" value="C:axoneme"/>
    <property type="evidence" value="ECO:0007669"/>
    <property type="project" value="Ensembl"/>
</dbReference>
<comment type="subcellular location">
    <subcellularLocation>
        <location evidence="1">Nucleus</location>
    </subcellularLocation>
</comment>
<dbReference type="FunFam" id="3.30.160.60:FF:000031">
    <property type="entry name" value="GLI family zinc finger 3"/>
    <property type="match status" value="1"/>
</dbReference>
<feature type="compositionally biased region" description="Low complexity" evidence="13">
    <location>
        <begin position="534"/>
        <end position="554"/>
    </location>
</feature>
<feature type="region of interest" description="Disordered" evidence="13">
    <location>
        <begin position="1065"/>
        <end position="1111"/>
    </location>
</feature>
<dbReference type="InterPro" id="IPR043359">
    <property type="entry name" value="GLI-like"/>
</dbReference>
<dbReference type="Pfam" id="PF23561">
    <property type="entry name" value="zf-C2H2_15"/>
    <property type="match status" value="1"/>
</dbReference>
<dbReference type="GO" id="GO:0045879">
    <property type="term" value="P:negative regulation of smoothened signaling pathway"/>
    <property type="evidence" value="ECO:0007669"/>
    <property type="project" value="Ensembl"/>
</dbReference>
<evidence type="ECO:0000256" key="13">
    <source>
        <dbReference type="SAM" id="MobiDB-lite"/>
    </source>
</evidence>
<evidence type="ECO:0000256" key="10">
    <source>
        <dbReference type="ARBA" id="ARBA00023163"/>
    </source>
</evidence>
<feature type="compositionally biased region" description="Polar residues" evidence="13">
    <location>
        <begin position="896"/>
        <end position="906"/>
    </location>
</feature>
<dbReference type="GO" id="GO:0050679">
    <property type="term" value="P:positive regulation of epithelial cell proliferation"/>
    <property type="evidence" value="ECO:0007669"/>
    <property type="project" value="Ensembl"/>
</dbReference>
<dbReference type="GO" id="GO:0009952">
    <property type="term" value="P:anterior/posterior pattern specification"/>
    <property type="evidence" value="ECO:0007669"/>
    <property type="project" value="Ensembl"/>
</dbReference>
<feature type="domain" description="C2H2-type" evidence="14">
    <location>
        <begin position="352"/>
        <end position="379"/>
    </location>
</feature>
<dbReference type="GO" id="GO:0048589">
    <property type="term" value="P:developmental growth"/>
    <property type="evidence" value="ECO:0007669"/>
    <property type="project" value="Ensembl"/>
</dbReference>
<feature type="region of interest" description="Disordered" evidence="13">
    <location>
        <begin position="532"/>
        <end position="596"/>
    </location>
</feature>
<feature type="region of interest" description="Disordered" evidence="13">
    <location>
        <begin position="807"/>
        <end position="856"/>
    </location>
</feature>
<dbReference type="Pfam" id="PF00096">
    <property type="entry name" value="zf-C2H2"/>
    <property type="match status" value="3"/>
</dbReference>
<dbReference type="GO" id="GO:0007507">
    <property type="term" value="P:heart development"/>
    <property type="evidence" value="ECO:0007669"/>
    <property type="project" value="Ensembl"/>
</dbReference>
<dbReference type="PROSITE" id="PS00028">
    <property type="entry name" value="ZINC_FINGER_C2H2_1"/>
    <property type="match status" value="4"/>
</dbReference>
<dbReference type="GO" id="GO:0009954">
    <property type="term" value="P:proximal/distal pattern formation"/>
    <property type="evidence" value="ECO:0007669"/>
    <property type="project" value="Ensembl"/>
</dbReference>
<feature type="compositionally biased region" description="Polar residues" evidence="13">
    <location>
        <begin position="1065"/>
        <end position="1085"/>
    </location>
</feature>
<dbReference type="PANTHER" id="PTHR45718:SF6">
    <property type="entry name" value="ZINC FINGER PROTEIN GLI2"/>
    <property type="match status" value="1"/>
</dbReference>
<feature type="region of interest" description="Disordered" evidence="13">
    <location>
        <begin position="702"/>
        <end position="758"/>
    </location>
</feature>
<dbReference type="GO" id="GO:0021983">
    <property type="term" value="P:pituitary gland development"/>
    <property type="evidence" value="ECO:0007669"/>
    <property type="project" value="Ensembl"/>
</dbReference>
<dbReference type="GO" id="GO:0007411">
    <property type="term" value="P:axon guidance"/>
    <property type="evidence" value="ECO:0007669"/>
    <property type="project" value="Ensembl"/>
</dbReference>
<keyword evidence="3" id="KW-0479">Metal-binding</keyword>
<dbReference type="GO" id="GO:0002076">
    <property type="term" value="P:osteoblast development"/>
    <property type="evidence" value="ECO:0007669"/>
    <property type="project" value="Ensembl"/>
</dbReference>
<evidence type="ECO:0000256" key="4">
    <source>
        <dbReference type="ARBA" id="ARBA00022737"/>
    </source>
</evidence>
<dbReference type="PANTHER" id="PTHR45718">
    <property type="entry name" value="TRANSCRIPTIONAL ACTIVATOR CUBITUS INTERRUPTUS"/>
    <property type="match status" value="1"/>
</dbReference>
<dbReference type="FunFam" id="3.30.160.60:FF:000036">
    <property type="entry name" value="GLI family zinc finger 3"/>
    <property type="match status" value="1"/>
</dbReference>
<evidence type="ECO:0000259" key="14">
    <source>
        <dbReference type="PROSITE" id="PS50157"/>
    </source>
</evidence>
<dbReference type="Ensembl" id="ENSPEMT00000006849.2">
    <property type="protein sequence ID" value="ENSPEMP00000003861.2"/>
    <property type="gene ID" value="ENSPEMG00000005696.2"/>
</dbReference>
<feature type="region of interest" description="Disordered" evidence="13">
    <location>
        <begin position="1317"/>
        <end position="1351"/>
    </location>
</feature>
<dbReference type="GO" id="GO:0042733">
    <property type="term" value="P:embryonic digit morphogenesis"/>
    <property type="evidence" value="ECO:0007669"/>
    <property type="project" value="Ensembl"/>
</dbReference>
<evidence type="ECO:0000256" key="11">
    <source>
        <dbReference type="ARBA" id="ARBA00023242"/>
    </source>
</evidence>
<organism evidence="15 16">
    <name type="scientific">Peromyscus maniculatus bairdii</name>
    <name type="common">Prairie deer mouse</name>
    <dbReference type="NCBI Taxonomy" id="230844"/>
    <lineage>
        <taxon>Eukaryota</taxon>
        <taxon>Metazoa</taxon>
        <taxon>Chordata</taxon>
        <taxon>Craniata</taxon>
        <taxon>Vertebrata</taxon>
        <taxon>Euteleostomi</taxon>
        <taxon>Mammalia</taxon>
        <taxon>Eutheria</taxon>
        <taxon>Euarchontoglires</taxon>
        <taxon>Glires</taxon>
        <taxon>Rodentia</taxon>
        <taxon>Myomorpha</taxon>
        <taxon>Muroidea</taxon>
        <taxon>Cricetidae</taxon>
        <taxon>Neotominae</taxon>
        <taxon>Peromyscus</taxon>
    </lineage>
</organism>
<keyword evidence="10" id="KW-0804">Transcription</keyword>
<dbReference type="GO" id="GO:0021696">
    <property type="term" value="P:cerebellar cortex morphogenesis"/>
    <property type="evidence" value="ECO:0007669"/>
    <property type="project" value="Ensembl"/>
</dbReference>
<name>A0A8C8T471_PERMB</name>
<dbReference type="PROSITE" id="PS50157">
    <property type="entry name" value="ZINC_FINGER_C2H2_2"/>
    <property type="match status" value="4"/>
</dbReference>
<dbReference type="GO" id="GO:0005813">
    <property type="term" value="C:centrosome"/>
    <property type="evidence" value="ECO:0007669"/>
    <property type="project" value="Ensembl"/>
</dbReference>
<dbReference type="FunFam" id="3.30.160.60:FF:000068">
    <property type="entry name" value="GLI family zinc finger 3"/>
    <property type="match status" value="1"/>
</dbReference>
<keyword evidence="7" id="KW-0805">Transcription regulation</keyword>
<evidence type="ECO:0000313" key="15">
    <source>
        <dbReference type="Ensembl" id="ENSPEMP00000003861.2"/>
    </source>
</evidence>
<keyword evidence="5 12" id="KW-0863">Zinc-finger</keyword>
<evidence type="ECO:0000256" key="8">
    <source>
        <dbReference type="ARBA" id="ARBA00023125"/>
    </source>
</evidence>
<dbReference type="GO" id="GO:0060603">
    <property type="term" value="P:mammary gland duct morphogenesis"/>
    <property type="evidence" value="ECO:0007669"/>
    <property type="project" value="Ensembl"/>
</dbReference>
<dbReference type="GO" id="GO:0045666">
    <property type="term" value="P:positive regulation of neuron differentiation"/>
    <property type="evidence" value="ECO:0007669"/>
    <property type="project" value="Ensembl"/>
</dbReference>
<dbReference type="InterPro" id="IPR056436">
    <property type="entry name" value="Znf-C2H2_ZIC1-5/GLI1-3-like"/>
</dbReference>
<evidence type="ECO:0000256" key="5">
    <source>
        <dbReference type="ARBA" id="ARBA00022771"/>
    </source>
</evidence>
<dbReference type="GO" id="GO:0097542">
    <property type="term" value="C:ciliary tip"/>
    <property type="evidence" value="ECO:0007669"/>
    <property type="project" value="Ensembl"/>
</dbReference>
<dbReference type="GO" id="GO:0050673">
    <property type="term" value="P:epithelial cell proliferation"/>
    <property type="evidence" value="ECO:0007669"/>
    <property type="project" value="Ensembl"/>
</dbReference>
<evidence type="ECO:0000256" key="7">
    <source>
        <dbReference type="ARBA" id="ARBA00023015"/>
    </source>
</evidence>
<keyword evidence="9" id="KW-0010">Activator</keyword>
<dbReference type="SUPFAM" id="SSF57667">
    <property type="entry name" value="beta-beta-alpha zinc fingers"/>
    <property type="match status" value="3"/>
</dbReference>
<dbReference type="GO" id="GO:0001228">
    <property type="term" value="F:DNA-binding transcription activator activity, RNA polymerase II-specific"/>
    <property type="evidence" value="ECO:0007669"/>
    <property type="project" value="Ensembl"/>
</dbReference>
<reference evidence="15 16" key="1">
    <citation type="submission" date="2018-10" db="EMBL/GenBank/DDBJ databases">
        <title>Improved assembly of the deer mouse Peromyscus maniculatus genome.</title>
        <authorList>
            <person name="Lassance J.-M."/>
            <person name="Hoekstra H.E."/>
        </authorList>
    </citation>
    <scope>NUCLEOTIDE SEQUENCE [LARGE SCALE GENOMIC DNA]</scope>
</reference>
<reference evidence="15" key="2">
    <citation type="submission" date="2025-08" db="UniProtKB">
        <authorList>
            <consortium name="Ensembl"/>
        </authorList>
    </citation>
    <scope>IDENTIFICATION</scope>
</reference>
<dbReference type="GO" id="GO:0031490">
    <property type="term" value="F:chromatin DNA binding"/>
    <property type="evidence" value="ECO:0007669"/>
    <property type="project" value="Ensembl"/>
</dbReference>
<evidence type="ECO:0000256" key="6">
    <source>
        <dbReference type="ARBA" id="ARBA00022833"/>
    </source>
</evidence>
<evidence type="ECO:0000256" key="9">
    <source>
        <dbReference type="ARBA" id="ARBA00023159"/>
    </source>
</evidence>
<dbReference type="GO" id="GO:0005730">
    <property type="term" value="C:nucleolus"/>
    <property type="evidence" value="ECO:0007669"/>
    <property type="project" value="Ensembl"/>
</dbReference>
<dbReference type="GO" id="GO:0021775">
    <property type="term" value="P:smoothened signaling pathway involved in ventral spinal cord interneuron specification"/>
    <property type="evidence" value="ECO:0007669"/>
    <property type="project" value="Ensembl"/>
</dbReference>
<dbReference type="GO" id="GO:0090103">
    <property type="term" value="P:cochlea morphogenesis"/>
    <property type="evidence" value="ECO:0007669"/>
    <property type="project" value="Ensembl"/>
</dbReference>
<dbReference type="GO" id="GO:0032331">
    <property type="term" value="P:negative regulation of chondrocyte differentiation"/>
    <property type="evidence" value="ECO:0007669"/>
    <property type="project" value="Ensembl"/>
</dbReference>
<feature type="domain" description="C2H2-type" evidence="14">
    <location>
        <begin position="380"/>
        <end position="409"/>
    </location>
</feature>
<dbReference type="GO" id="GO:0007442">
    <property type="term" value="P:hindgut morphogenesis"/>
    <property type="evidence" value="ECO:0007669"/>
    <property type="project" value="Ensembl"/>
</dbReference>
<dbReference type="GO" id="GO:0008270">
    <property type="term" value="F:zinc ion binding"/>
    <property type="evidence" value="ECO:0007669"/>
    <property type="project" value="UniProtKB-KW"/>
</dbReference>
<dbReference type="Proteomes" id="UP000694547">
    <property type="component" value="Chromosome 11"/>
</dbReference>
<dbReference type="GO" id="GO:0021776">
    <property type="term" value="P:smoothened signaling pathway involved in spinal cord motor neuron cell fate specification"/>
    <property type="evidence" value="ECO:0007669"/>
    <property type="project" value="Ensembl"/>
</dbReference>
<keyword evidence="16" id="KW-1185">Reference proteome</keyword>
<dbReference type="GO" id="GO:0072089">
    <property type="term" value="P:stem cell proliferation"/>
    <property type="evidence" value="ECO:0007669"/>
    <property type="project" value="Ensembl"/>
</dbReference>
<keyword evidence="4" id="KW-0677">Repeat</keyword>
<dbReference type="GO" id="GO:0030324">
    <property type="term" value="P:lung development"/>
    <property type="evidence" value="ECO:0007669"/>
    <property type="project" value="Ensembl"/>
</dbReference>
<evidence type="ECO:0000256" key="1">
    <source>
        <dbReference type="ARBA" id="ARBA00004123"/>
    </source>
</evidence>
<evidence type="ECO:0000313" key="16">
    <source>
        <dbReference type="Proteomes" id="UP000694547"/>
    </source>
</evidence>
<keyword evidence="6" id="KW-0862">Zinc</keyword>
<feature type="region of interest" description="Disordered" evidence="13">
    <location>
        <begin position="870"/>
        <end position="909"/>
    </location>
</feature>
<dbReference type="FunFam" id="3.30.160.60:FF:000048">
    <property type="entry name" value="GLI family zinc finger 3"/>
    <property type="match status" value="1"/>
</dbReference>
<dbReference type="GO" id="GO:2000648">
    <property type="term" value="P:positive regulation of stem cell proliferation"/>
    <property type="evidence" value="ECO:0007669"/>
    <property type="project" value="Ensembl"/>
</dbReference>
<dbReference type="GO" id="GO:0043066">
    <property type="term" value="P:negative regulation of apoptotic process"/>
    <property type="evidence" value="ECO:0007669"/>
    <property type="project" value="Ensembl"/>
</dbReference>
<evidence type="ECO:0000256" key="3">
    <source>
        <dbReference type="ARBA" id="ARBA00022723"/>
    </source>
</evidence>
<dbReference type="GO" id="GO:0000978">
    <property type="term" value="F:RNA polymerase II cis-regulatory region sequence-specific DNA binding"/>
    <property type="evidence" value="ECO:0007669"/>
    <property type="project" value="Ensembl"/>
</dbReference>
<dbReference type="GO" id="GO:0031514">
    <property type="term" value="C:motile cilium"/>
    <property type="evidence" value="ECO:0007669"/>
    <property type="project" value="Ensembl"/>
</dbReference>
<dbReference type="GO" id="GO:0010467">
    <property type="term" value="P:gene expression"/>
    <property type="evidence" value="ECO:0007669"/>
    <property type="project" value="Ensembl"/>
</dbReference>
<dbReference type="GO" id="GO:0016607">
    <property type="term" value="C:nuclear speck"/>
    <property type="evidence" value="ECO:0007669"/>
    <property type="project" value="Ensembl"/>
</dbReference>
<evidence type="ECO:0000256" key="2">
    <source>
        <dbReference type="ARBA" id="ARBA00010831"/>
    </source>
</evidence>
<dbReference type="GO" id="GO:0016020">
    <property type="term" value="C:membrane"/>
    <property type="evidence" value="ECO:0007669"/>
    <property type="project" value="Ensembl"/>
</dbReference>
<sequence length="1439" mass="153592">CLIKQFPQQLLPPFHAPLPIDMRHQEGRYHYDPHSVHGVHGPPTLSGSPVISDISLIRLSPHPAGPGESPFGAHHPYVNPHMEHYLRSVHSSPTLSMISAARGLSPADVAHEHLKERGLFGLAAPAANPSDYYHQMTLMASHPTPYGDLLMQSGGAASAPHLHDYLNPVDGESPREHGGEMVWGEGDWLAGTKSSHSVPLEARDTSGTSEPAYINTVAALSSAEQGHLLRGSLMVNQGSLSEEVAAPMQNQRRPVSVAHHGESCTSEVSSLSLSDPCGSCGCGLPSSQEQLANLKEDLDRDDCKQEAEVVIYETNCHWADCTKEYDTQEQLVHHINNEHIHGEKKEFVCRWQACTREQKPFKAQYMLVVHMRRHTGEKPHKCTFEGCSKAYSRLENLKTHLRSHTGEKPYVCEHEGCNKAFSNASDRAKHQNRTHSNEKPYICKIPGCTKRYTDPSSLRKHVKTVHGPDAHVTKKQRNDVHLRAPLLKENGDNEASAEPGGRGSEDGVEDSSTSHTVEDCLHIKAIKTESSGLCQSSPGAQSSCSSEPSPLGSAPNNDSGVEMPGTGPGSLGDLTALDDPSPGADTSALAAPSTGGLQLRKHMTTVHRFEQLKREKLKSLKDSCSWAGPAPHTRNTKLPPLPANGSVLESFNGTGGGGPAGLLPSQRLPELTEVTMLSQLQERRDSSTSTVSSAYTVSRRSSGISPYFSSRRSSEASPLGAGRPHNASSADSYDPISTDASRRSSEASQCSGGGPGLLNLTPAQQYSLRAKYAAATGGPPPTPLPGLERVSLRTRLALLDAPERALPGACPHPLGPRRGSDGPAYGHSHGYVGAAPAFPHEGPGGNMRRASDPVRRPDPLILPRVQRFHSTHNMNPGSLPPCTDRRGLHLQGHPSVDSSLTRSTYSPRPPSISENVMMEAMAAGVDGTGFESDLGLVEDELVLPDDVVQYIKAHTSGTLDDSARQGYPTESTGFPENAKLPSPGLQGHRRLAAADSNVGPSAPGLGGCQVNYSPSSNLNKSNMPVQWNEVSSGTMDALPSQVKPPPFPHSNLAVVQQKPAFGQYSGYSPQALQASSGGLDSTQPHPQLRGAPSAPRGSYTHQPRQPATGGQCLSVSAAMSPQANYSQAHAQLSPNLVSGPLSQFSPSCGNMTAKPSHLGLPPQMEVVPNATMMSGHQRELGIANSSLAGVSQAQAALSYPQQEGYQQGPSLVPSHQPSFMEPQQSTGFGLMQPRPPLEPSTASRHRGVRAGQQQLYARTAGQAMVTPANQETAEAMPKGTAGTMVSLAPQSSQDTGRSQDQNTLYYYGQIHMYEQNEGCPAMQPQPPQPQTCSDSVQPQPLPSPGVNQVSSTVDSQLLEAPQIDFDAIMDDGDHSSLFSGALSPTLLHNLSQNSSRLTTPRNSLTLPSIPAGISNMAVGDMSSMLTSLAEENKFLNMMT</sequence>
<dbReference type="GO" id="GO:0048566">
    <property type="term" value="P:embryonic digestive tract development"/>
    <property type="evidence" value="ECO:0007669"/>
    <property type="project" value="Ensembl"/>
</dbReference>
<feature type="compositionally biased region" description="Basic and acidic residues" evidence="13">
    <location>
        <begin position="466"/>
        <end position="482"/>
    </location>
</feature>
<proteinExistence type="inferred from homology"/>
<reference evidence="15" key="3">
    <citation type="submission" date="2025-09" db="UniProtKB">
        <authorList>
            <consortium name="Ensembl"/>
        </authorList>
    </citation>
    <scope>IDENTIFICATION</scope>
</reference>
<dbReference type="InterPro" id="IPR013087">
    <property type="entry name" value="Znf_C2H2_type"/>
</dbReference>
<dbReference type="GO" id="GO:0021965">
    <property type="term" value="P:spinal cord ventral commissure morphogenesis"/>
    <property type="evidence" value="ECO:0007669"/>
    <property type="project" value="Ensembl"/>
</dbReference>
<dbReference type="FunFam" id="3.30.160.60:FF:000019">
    <property type="entry name" value="GLI family zinc finger 3"/>
    <property type="match status" value="1"/>
</dbReference>
<dbReference type="GO" id="GO:0021508">
    <property type="term" value="P:floor plate formation"/>
    <property type="evidence" value="ECO:0007669"/>
    <property type="project" value="Ensembl"/>
</dbReference>
<dbReference type="GO" id="GO:0060032">
    <property type="term" value="P:notochord regression"/>
    <property type="evidence" value="ECO:0007669"/>
    <property type="project" value="Ensembl"/>
</dbReference>
<keyword evidence="11" id="KW-0539">Nucleus</keyword>
<dbReference type="GO" id="GO:1990841">
    <property type="term" value="F:promoter-specific chromatin binding"/>
    <property type="evidence" value="ECO:0007669"/>
    <property type="project" value="Ensembl"/>
</dbReference>
<dbReference type="GO" id="GO:0002062">
    <property type="term" value="P:chondrocyte differentiation"/>
    <property type="evidence" value="ECO:0007669"/>
    <property type="project" value="Ensembl"/>
</dbReference>
<protein>
    <submittedName>
        <fullName evidence="15">GLI-Kruppel family member GLI2</fullName>
    </submittedName>
</protein>
<dbReference type="GO" id="GO:0060831">
    <property type="term" value="P:smoothened signaling pathway involved in dorsal/ventral neural tube patterning"/>
    <property type="evidence" value="ECO:0007669"/>
    <property type="project" value="Ensembl"/>
</dbReference>
<dbReference type="GO" id="GO:0036064">
    <property type="term" value="C:ciliary basal body"/>
    <property type="evidence" value="ECO:0007669"/>
    <property type="project" value="Ensembl"/>
</dbReference>
<dbReference type="InterPro" id="IPR036236">
    <property type="entry name" value="Znf_C2H2_sf"/>
</dbReference>
<feature type="region of interest" description="Disordered" evidence="13">
    <location>
        <begin position="454"/>
        <end position="516"/>
    </location>
</feature>
<keyword evidence="8" id="KW-0238">DNA-binding</keyword>
<dbReference type="GO" id="GO:0048754">
    <property type="term" value="P:branching morphogenesis of an epithelial tube"/>
    <property type="evidence" value="ECO:0007669"/>
    <property type="project" value="Ensembl"/>
</dbReference>
<dbReference type="Gene3D" id="3.30.160.60">
    <property type="entry name" value="Classic Zinc Finger"/>
    <property type="match status" value="5"/>
</dbReference>
<accession>A0A8C8T471</accession>
<dbReference type="GeneTree" id="ENSGT00940000159213"/>
<dbReference type="GO" id="GO:0001822">
    <property type="term" value="P:kidney development"/>
    <property type="evidence" value="ECO:0007669"/>
    <property type="project" value="Ensembl"/>
</dbReference>
<feature type="domain" description="C2H2-type" evidence="14">
    <location>
        <begin position="410"/>
        <end position="440"/>
    </location>
</feature>
<feature type="domain" description="C2H2-type" evidence="14">
    <location>
        <begin position="441"/>
        <end position="471"/>
    </location>
</feature>
<feature type="region of interest" description="Disordered" evidence="13">
    <location>
        <begin position="958"/>
        <end position="982"/>
    </location>
</feature>
<dbReference type="GO" id="GO:0001701">
    <property type="term" value="P:in utero embryonic development"/>
    <property type="evidence" value="ECO:0007669"/>
    <property type="project" value="Ensembl"/>
</dbReference>
<comment type="similarity">
    <text evidence="2">Belongs to the GLI C2H2-type zinc-finger protein family.</text>
</comment>
<dbReference type="SMART" id="SM00355">
    <property type="entry name" value="ZnF_C2H2"/>
    <property type="match status" value="5"/>
</dbReference>
<evidence type="ECO:0000256" key="12">
    <source>
        <dbReference type="PROSITE-ProRule" id="PRU00042"/>
    </source>
</evidence>
<dbReference type="GO" id="GO:0060513">
    <property type="term" value="P:prostatic bud formation"/>
    <property type="evidence" value="ECO:0007669"/>
    <property type="project" value="Ensembl"/>
</dbReference>